<dbReference type="InterPro" id="IPR021530">
    <property type="entry name" value="AllH-like"/>
</dbReference>
<dbReference type="Proteomes" id="UP000199042">
    <property type="component" value="Unassembled WGS sequence"/>
</dbReference>
<gene>
    <name evidence="1" type="ORF">SAMN04488525_10579</name>
</gene>
<keyword evidence="2" id="KW-1185">Reference proteome</keyword>
<accession>A0AB38A287</accession>
<comment type="caution">
    <text evidence="1">The sequence shown here is derived from an EMBL/GenBank/DDBJ whole genome shotgun (WGS) entry which is preliminary data.</text>
</comment>
<dbReference type="AlphaFoldDB" id="A0AB38A287"/>
<evidence type="ECO:0000313" key="1">
    <source>
        <dbReference type="EMBL" id="SEA75352.1"/>
    </source>
</evidence>
<sequence length="292" mass="32891">MNSTIEIRIGIKSNYLSRFLKKNQIGKVHALFRSSFTIKWNDQLVHIGSMQQPLSAYGLAIVEDELKAILAVVSLGDIVRLKAEEILLYAKGRLFRFPTRDYKSINLNISDCMRKSPSPEWQLLKTELEKHNLLHASAVIQNEFDRSLIEELMQKEIDSTQEANRYISHFWGRGIGLTPSGDDFLIGYGMMQAVFVKQSYWMDALRGSLDKKTTTDVSEHYYISMLDGYISAPFLELISAASSGGEQEQIAIIIDKIMQFGHTSGLDTLLGIYTAICGKEADARQKGLAEVI</sequence>
<proteinExistence type="predicted"/>
<dbReference type="Pfam" id="PF11392">
    <property type="entry name" value="AllH"/>
    <property type="match status" value="1"/>
</dbReference>
<protein>
    <recommendedName>
        <fullName evidence="3">DUF2877 domain-containing protein</fullName>
    </recommendedName>
</protein>
<organism evidence="1 2">
    <name type="scientific">Trichococcus collinsii</name>
    <dbReference type="NCBI Taxonomy" id="157076"/>
    <lineage>
        <taxon>Bacteria</taxon>
        <taxon>Bacillati</taxon>
        <taxon>Bacillota</taxon>
        <taxon>Bacilli</taxon>
        <taxon>Lactobacillales</taxon>
        <taxon>Carnobacteriaceae</taxon>
        <taxon>Trichococcus</taxon>
    </lineage>
</organism>
<evidence type="ECO:0000313" key="2">
    <source>
        <dbReference type="Proteomes" id="UP000199042"/>
    </source>
</evidence>
<dbReference type="EMBL" id="FNQH01000005">
    <property type="protein sequence ID" value="SEA75352.1"/>
    <property type="molecule type" value="Genomic_DNA"/>
</dbReference>
<reference evidence="1 2" key="1">
    <citation type="submission" date="2016-10" db="EMBL/GenBank/DDBJ databases">
        <authorList>
            <person name="Varghese N."/>
            <person name="Submissions S."/>
        </authorList>
    </citation>
    <scope>NUCLEOTIDE SEQUENCE [LARGE SCALE GENOMIC DNA]</scope>
    <source>
        <strain evidence="1 2">DSM 14526</strain>
    </source>
</reference>
<name>A0AB38A287_9LACT</name>
<evidence type="ECO:0008006" key="3">
    <source>
        <dbReference type="Google" id="ProtNLM"/>
    </source>
</evidence>
<dbReference type="RefSeq" id="WP_086987039.1">
    <property type="nucleotide sequence ID" value="NZ_FJNA01000003.1"/>
</dbReference>